<accession>A0A426XIJ5</accession>
<gene>
    <name evidence="2" type="ORF">B296_00014891</name>
</gene>
<evidence type="ECO:0000313" key="3">
    <source>
        <dbReference type="Proteomes" id="UP000287651"/>
    </source>
</evidence>
<organism evidence="2 3">
    <name type="scientific">Ensete ventricosum</name>
    <name type="common">Abyssinian banana</name>
    <name type="synonym">Musa ensete</name>
    <dbReference type="NCBI Taxonomy" id="4639"/>
    <lineage>
        <taxon>Eukaryota</taxon>
        <taxon>Viridiplantae</taxon>
        <taxon>Streptophyta</taxon>
        <taxon>Embryophyta</taxon>
        <taxon>Tracheophyta</taxon>
        <taxon>Spermatophyta</taxon>
        <taxon>Magnoliopsida</taxon>
        <taxon>Liliopsida</taxon>
        <taxon>Zingiberales</taxon>
        <taxon>Musaceae</taxon>
        <taxon>Ensete</taxon>
    </lineage>
</organism>
<proteinExistence type="predicted"/>
<keyword evidence="1" id="KW-0472">Membrane</keyword>
<evidence type="ECO:0000313" key="2">
    <source>
        <dbReference type="EMBL" id="RRT39272.1"/>
    </source>
</evidence>
<keyword evidence="1" id="KW-1133">Transmembrane helix</keyword>
<reference evidence="2 3" key="1">
    <citation type="journal article" date="2014" name="Agronomy (Basel)">
        <title>A Draft Genome Sequence for Ensete ventricosum, the Drought-Tolerant Tree Against Hunger.</title>
        <authorList>
            <person name="Harrison J."/>
            <person name="Moore K.A."/>
            <person name="Paszkiewicz K."/>
            <person name="Jones T."/>
            <person name="Grant M."/>
            <person name="Ambacheew D."/>
            <person name="Muzemil S."/>
            <person name="Studholme D.J."/>
        </authorList>
    </citation>
    <scope>NUCLEOTIDE SEQUENCE [LARGE SCALE GENOMIC DNA]</scope>
</reference>
<dbReference type="EMBL" id="AMZH03020324">
    <property type="protein sequence ID" value="RRT39272.1"/>
    <property type="molecule type" value="Genomic_DNA"/>
</dbReference>
<dbReference type="AlphaFoldDB" id="A0A426XIJ5"/>
<protein>
    <submittedName>
        <fullName evidence="2">Uncharacterized protein</fullName>
    </submittedName>
</protein>
<comment type="caution">
    <text evidence="2">The sequence shown here is derived from an EMBL/GenBank/DDBJ whole genome shotgun (WGS) entry which is preliminary data.</text>
</comment>
<keyword evidence="1" id="KW-0812">Transmembrane</keyword>
<sequence>MSTSLVWQLSPSTSLALVVAIASIDDTICLIVAYHRLIVRSSLSASSLHLQRRDRNIVVLKSGKKMKHTFTTTTSSSSPSAVTMLAVDPPYSNNCSRNYSPRRPQLLPSP</sequence>
<evidence type="ECO:0000256" key="1">
    <source>
        <dbReference type="SAM" id="Phobius"/>
    </source>
</evidence>
<feature type="transmembrane region" description="Helical" evidence="1">
    <location>
        <begin position="12"/>
        <end position="34"/>
    </location>
</feature>
<dbReference type="Proteomes" id="UP000287651">
    <property type="component" value="Unassembled WGS sequence"/>
</dbReference>
<name>A0A426XIJ5_ENSVE</name>